<accession>A0ABT6ZK22</accession>
<keyword evidence="3" id="KW-1185">Reference proteome</keyword>
<organism evidence="2 3">
    <name type="scientific">Kribbibacterium absianum</name>
    <dbReference type="NCBI Taxonomy" id="3044210"/>
    <lineage>
        <taxon>Bacteria</taxon>
        <taxon>Bacillati</taxon>
        <taxon>Actinomycetota</taxon>
        <taxon>Coriobacteriia</taxon>
        <taxon>Coriobacteriales</taxon>
        <taxon>Kribbibacteriaceae</taxon>
        <taxon>Kribbibacterium</taxon>
    </lineage>
</organism>
<reference evidence="2" key="1">
    <citation type="submission" date="2023-05" db="EMBL/GenBank/DDBJ databases">
        <title>[olsenella] sp. nov., isolated from a pig farm feces dump.</title>
        <authorList>
            <person name="Chang Y.-H."/>
        </authorList>
    </citation>
    <scope>NUCLEOTIDE SEQUENCE</scope>
    <source>
        <strain evidence="2">YH-ols2217</strain>
    </source>
</reference>
<name>A0ABT6ZK22_9ACTN</name>
<sequence length="262" mass="28157">MSVPQGKTFKLADLFPVAEHQIENNVIFTTENGDVRAVSLGAGADAAPRRHGRGHLALGIDGQVRIARAGKEKDAPERPAITKDDVDLAVAEGADVRRVESADDLADDEPKTVPEKDFGRLGQGMAFVTAPGQDMGISAEHRSLFVTVPLPEDVQLHGGLHLNKRAVLADLIDYRDGEVAREAVLDGTGVKLMLLAFDYEQQLAAHTAGADALFLVLEGEATVEYEGRAHTVHAGEQMVFAPDAEHAVSCERRCKVALLRVE</sequence>
<evidence type="ECO:0000259" key="1">
    <source>
        <dbReference type="Pfam" id="PF07883"/>
    </source>
</evidence>
<dbReference type="RefSeq" id="WP_283714058.1">
    <property type="nucleotide sequence ID" value="NZ_JASJEW010000010.1"/>
</dbReference>
<dbReference type="Gene3D" id="2.60.120.10">
    <property type="entry name" value="Jelly Rolls"/>
    <property type="match status" value="2"/>
</dbReference>
<dbReference type="PANTHER" id="PTHR37694">
    <property type="entry name" value="SLR8022 PROTEIN"/>
    <property type="match status" value="1"/>
</dbReference>
<evidence type="ECO:0000313" key="3">
    <source>
        <dbReference type="Proteomes" id="UP001431693"/>
    </source>
</evidence>
<proteinExistence type="predicted"/>
<dbReference type="InterPro" id="IPR011051">
    <property type="entry name" value="RmlC_Cupin_sf"/>
</dbReference>
<dbReference type="Proteomes" id="UP001431693">
    <property type="component" value="Unassembled WGS sequence"/>
</dbReference>
<dbReference type="Pfam" id="PF07883">
    <property type="entry name" value="Cupin_2"/>
    <property type="match status" value="1"/>
</dbReference>
<dbReference type="EMBL" id="JASJEX010000002">
    <property type="protein sequence ID" value="MDJ1129411.1"/>
    <property type="molecule type" value="Genomic_DNA"/>
</dbReference>
<dbReference type="InterPro" id="IPR014710">
    <property type="entry name" value="RmlC-like_jellyroll"/>
</dbReference>
<evidence type="ECO:0000313" key="2">
    <source>
        <dbReference type="EMBL" id="MDJ1129411.1"/>
    </source>
</evidence>
<feature type="domain" description="Cupin type-2" evidence="1">
    <location>
        <begin position="209"/>
        <end position="251"/>
    </location>
</feature>
<comment type="caution">
    <text evidence="2">The sequence shown here is derived from an EMBL/GenBank/DDBJ whole genome shotgun (WGS) entry which is preliminary data.</text>
</comment>
<dbReference type="InterPro" id="IPR013096">
    <property type="entry name" value="Cupin_2"/>
</dbReference>
<dbReference type="PANTHER" id="PTHR37694:SF1">
    <property type="entry name" value="SLR8022 PROTEIN"/>
    <property type="match status" value="1"/>
</dbReference>
<gene>
    <name evidence="2" type="ORF">QJ043_04875</name>
</gene>
<protein>
    <submittedName>
        <fullName evidence="2">Cupin domain-containing protein</fullName>
    </submittedName>
</protein>
<dbReference type="SUPFAM" id="SSF51182">
    <property type="entry name" value="RmlC-like cupins"/>
    <property type="match status" value="1"/>
</dbReference>